<reference evidence="3 4" key="1">
    <citation type="submission" date="2021-04" db="EMBL/GenBank/DDBJ databases">
        <title>Determining the burden of carbapenem-resistant Enterobacterales from a tertiary public heath setting in Bangladesh: a clinical, epidemiological, and molecular study.</title>
        <authorList>
            <person name="Farzana R."/>
            <person name="Walsh T.R."/>
        </authorList>
    </citation>
    <scope>NUCLEOTIDE SEQUENCE [LARGE SCALE GENOMIC DNA]</scope>
    <source>
        <strain evidence="3">Dmpro_s316</strain>
        <strain evidence="4">dmpro_s316</strain>
    </source>
</reference>
<keyword evidence="1" id="KW-0812">Transmembrane</keyword>
<feature type="transmembrane region" description="Helical" evidence="1">
    <location>
        <begin position="15"/>
        <end position="36"/>
    </location>
</feature>
<keyword evidence="1" id="KW-1133">Transmembrane helix</keyword>
<evidence type="ECO:0000313" key="3">
    <source>
        <dbReference type="EMBL" id="MER5076083.1"/>
    </source>
</evidence>
<accession>A0AAI9HX29</accession>
<sequence>MEMIPNGYFSRIAKIFWLALMQLVQMLLVAWIRLIAWHFLSYQHEHLCLPIVALTKKDR</sequence>
<gene>
    <name evidence="2" type="ORF">JRA39_000528</name>
    <name evidence="3" type="ORF">KDV35_04255</name>
</gene>
<organism evidence="2">
    <name type="scientific">Providencia stuartii</name>
    <dbReference type="NCBI Taxonomy" id="588"/>
    <lineage>
        <taxon>Bacteria</taxon>
        <taxon>Pseudomonadati</taxon>
        <taxon>Pseudomonadota</taxon>
        <taxon>Gammaproteobacteria</taxon>
        <taxon>Enterobacterales</taxon>
        <taxon>Morganellaceae</taxon>
        <taxon>Providencia</taxon>
    </lineage>
</organism>
<name>A0AAI9HX29_PROST</name>
<dbReference type="EMBL" id="JAGSRH010000004">
    <property type="protein sequence ID" value="MER5076083.1"/>
    <property type="molecule type" value="Genomic_DNA"/>
</dbReference>
<proteinExistence type="predicted"/>
<dbReference type="EMBL" id="AAZDVE040000002">
    <property type="protein sequence ID" value="EMP9431522.1"/>
    <property type="molecule type" value="Genomic_DNA"/>
</dbReference>
<evidence type="ECO:0000256" key="1">
    <source>
        <dbReference type="SAM" id="Phobius"/>
    </source>
</evidence>
<dbReference type="RefSeq" id="WP_154624384.1">
    <property type="nucleotide sequence ID" value="NZ_CP095443.1"/>
</dbReference>
<protein>
    <submittedName>
        <fullName evidence="2">Uncharacterized protein</fullName>
    </submittedName>
</protein>
<reference evidence="2" key="2">
    <citation type="submission" date="2024-02" db="EMBL/GenBank/DDBJ databases">
        <authorList>
            <consortium name="Clinical and Environmental Microbiology Branch: Whole genome sequencing antimicrobial resistance pathogens in the healthcare setting"/>
        </authorList>
    </citation>
    <scope>NUCLEOTIDE SEQUENCE</scope>
    <source>
        <strain evidence="2">2020GO-00142</strain>
    </source>
</reference>
<comment type="caution">
    <text evidence="2">The sequence shown here is derived from an EMBL/GenBank/DDBJ whole genome shotgun (WGS) entry which is preliminary data.</text>
</comment>
<dbReference type="Proteomes" id="UP001495779">
    <property type="component" value="Unassembled WGS sequence"/>
</dbReference>
<evidence type="ECO:0000313" key="4">
    <source>
        <dbReference type="Proteomes" id="UP001495779"/>
    </source>
</evidence>
<evidence type="ECO:0000313" key="2">
    <source>
        <dbReference type="EMBL" id="EMP9431522.1"/>
    </source>
</evidence>
<dbReference type="AlphaFoldDB" id="A0AAI9HX29"/>
<keyword evidence="1" id="KW-0472">Membrane</keyword>